<evidence type="ECO:0000313" key="18">
    <source>
        <dbReference type="EMBL" id="KAF8478475.1"/>
    </source>
</evidence>
<dbReference type="NCBIfam" id="TIGR00463">
    <property type="entry name" value="gltX_arch"/>
    <property type="match status" value="1"/>
</dbReference>
<dbReference type="CDD" id="cd00807">
    <property type="entry name" value="GlnRS_core"/>
    <property type="match status" value="1"/>
</dbReference>
<keyword evidence="4" id="KW-0963">Cytoplasm</keyword>
<dbReference type="GO" id="GO:0005524">
    <property type="term" value="F:ATP binding"/>
    <property type="evidence" value="ECO:0007669"/>
    <property type="project" value="UniProtKB-KW"/>
</dbReference>
<dbReference type="Pfam" id="PF00749">
    <property type="entry name" value="tRNA-synt_1c"/>
    <property type="match status" value="1"/>
</dbReference>
<dbReference type="Pfam" id="PF20974">
    <property type="entry name" value="tRNA-synt_1c_C2"/>
    <property type="match status" value="1"/>
</dbReference>
<dbReference type="OrthoDB" id="10250478at2759"/>
<dbReference type="InterPro" id="IPR020059">
    <property type="entry name" value="Glu/Gln-tRNA-synth_Ib_codon-bd"/>
</dbReference>
<evidence type="ECO:0000259" key="15">
    <source>
        <dbReference type="Pfam" id="PF00749"/>
    </source>
</evidence>
<dbReference type="SUPFAM" id="SSF52374">
    <property type="entry name" value="Nucleotidylyl transferase"/>
    <property type="match status" value="1"/>
</dbReference>
<comment type="similarity">
    <text evidence="2">Belongs to the class-I aminoacyl-tRNA synthetase family. Glutamate--tRNA ligase type 2 subfamily.</text>
</comment>
<evidence type="ECO:0000256" key="12">
    <source>
        <dbReference type="ARBA" id="ARBA00048351"/>
    </source>
</evidence>
<keyword evidence="9 13" id="KW-0648">Protein biosynthesis</keyword>
<reference evidence="18" key="1">
    <citation type="submission" date="2019-10" db="EMBL/GenBank/DDBJ databases">
        <authorList>
            <consortium name="DOE Joint Genome Institute"/>
            <person name="Kuo A."/>
            <person name="Miyauchi S."/>
            <person name="Kiss E."/>
            <person name="Drula E."/>
            <person name="Kohler A."/>
            <person name="Sanchez-Garcia M."/>
            <person name="Andreopoulos B."/>
            <person name="Barry K.W."/>
            <person name="Bonito G."/>
            <person name="Buee M."/>
            <person name="Carver A."/>
            <person name="Chen C."/>
            <person name="Cichocki N."/>
            <person name="Clum A."/>
            <person name="Culley D."/>
            <person name="Crous P.W."/>
            <person name="Fauchery L."/>
            <person name="Girlanda M."/>
            <person name="Hayes R."/>
            <person name="Keri Z."/>
            <person name="LaButti K."/>
            <person name="Lipzen A."/>
            <person name="Lombard V."/>
            <person name="Magnuson J."/>
            <person name="Maillard F."/>
            <person name="Morin E."/>
            <person name="Murat C."/>
            <person name="Nolan M."/>
            <person name="Ohm R."/>
            <person name="Pangilinan J."/>
            <person name="Pereira M."/>
            <person name="Perotto S."/>
            <person name="Peter M."/>
            <person name="Riley R."/>
            <person name="Sitrit Y."/>
            <person name="Stielow B."/>
            <person name="Szollosi G."/>
            <person name="Zifcakova L."/>
            <person name="Stursova M."/>
            <person name="Spatafora J.W."/>
            <person name="Tedersoo L."/>
            <person name="Vaario L.-M."/>
            <person name="Yamada A."/>
            <person name="Yan M."/>
            <person name="Wang P."/>
            <person name="Xu J."/>
            <person name="Bruns T."/>
            <person name="Baldrian P."/>
            <person name="Vilgalys R."/>
            <person name="Henrissat B."/>
            <person name="Grigoriev I.V."/>
            <person name="Hibbett D."/>
            <person name="Nagy L.G."/>
            <person name="Martin F.M."/>
        </authorList>
    </citation>
    <scope>NUCLEOTIDE SEQUENCE</scope>
    <source>
        <strain evidence="18">Prilba</strain>
    </source>
</reference>
<dbReference type="InterPro" id="IPR001412">
    <property type="entry name" value="aa-tRNA-synth_I_CS"/>
</dbReference>
<dbReference type="Gene3D" id="3.40.50.620">
    <property type="entry name" value="HUPs"/>
    <property type="match status" value="1"/>
</dbReference>
<dbReference type="SUPFAM" id="SSF50715">
    <property type="entry name" value="Ribosomal protein L25-like"/>
    <property type="match status" value="1"/>
</dbReference>
<keyword evidence="8 13" id="KW-0067">ATP-binding</keyword>
<dbReference type="GO" id="GO:0006424">
    <property type="term" value="P:glutamyl-tRNA aminoacylation"/>
    <property type="evidence" value="ECO:0007669"/>
    <property type="project" value="InterPro"/>
</dbReference>
<dbReference type="InterPro" id="IPR020061">
    <property type="entry name" value="Glu_tRNA_lig_a-bdl"/>
</dbReference>
<feature type="domain" description="tRNA synthetases class I (E and Q) anti-codon binding" evidence="17">
    <location>
        <begin position="602"/>
        <end position="678"/>
    </location>
</feature>
<proteinExistence type="inferred from homology"/>
<dbReference type="InterPro" id="IPR020056">
    <property type="entry name" value="Rbsml_bL25/Gln-tRNA_synth_N"/>
</dbReference>
<feature type="domain" description="Glutamyl/glutaminyl-tRNA synthetase class Ib catalytic" evidence="15">
    <location>
        <begin position="191"/>
        <end position="495"/>
    </location>
</feature>
<accession>A0A9P5MTQ9</accession>
<dbReference type="GO" id="GO:0010494">
    <property type="term" value="C:cytoplasmic stress granule"/>
    <property type="evidence" value="ECO:0007669"/>
    <property type="project" value="UniProtKB-ARBA"/>
</dbReference>
<feature type="compositionally biased region" description="Low complexity" evidence="14">
    <location>
        <begin position="726"/>
        <end position="737"/>
    </location>
</feature>
<evidence type="ECO:0000256" key="7">
    <source>
        <dbReference type="ARBA" id="ARBA00022741"/>
    </source>
</evidence>
<keyword evidence="10 13" id="KW-0030">Aminoacyl-tRNA synthetase</keyword>
<dbReference type="FunFam" id="1.10.1160.10:FF:000001">
    <property type="entry name" value="Glutamine--tRNA ligase"/>
    <property type="match status" value="1"/>
</dbReference>
<protein>
    <recommendedName>
        <fullName evidence="3">glutamate--tRNA ligase</fullName>
        <ecNumber evidence="3">6.1.1.17</ecNumber>
    </recommendedName>
    <alternativeName>
        <fullName evidence="11">Glutamyl-tRNA synthetase</fullName>
    </alternativeName>
</protein>
<evidence type="ECO:0000256" key="5">
    <source>
        <dbReference type="ARBA" id="ARBA00022553"/>
    </source>
</evidence>
<dbReference type="Gene3D" id="1.10.1160.10">
    <property type="entry name" value="Glutamyl-trna Synthetase, Domain 2"/>
    <property type="match status" value="1"/>
</dbReference>
<comment type="catalytic activity">
    <reaction evidence="12">
        <text>tRNA(Glu) + L-glutamate + ATP = L-glutamyl-tRNA(Glu) + AMP + diphosphate</text>
        <dbReference type="Rhea" id="RHEA:23540"/>
        <dbReference type="Rhea" id="RHEA-COMP:9663"/>
        <dbReference type="Rhea" id="RHEA-COMP:9680"/>
        <dbReference type="ChEBI" id="CHEBI:29985"/>
        <dbReference type="ChEBI" id="CHEBI:30616"/>
        <dbReference type="ChEBI" id="CHEBI:33019"/>
        <dbReference type="ChEBI" id="CHEBI:78442"/>
        <dbReference type="ChEBI" id="CHEBI:78520"/>
        <dbReference type="ChEBI" id="CHEBI:456215"/>
        <dbReference type="EC" id="6.1.1.17"/>
    </reaction>
</comment>
<evidence type="ECO:0000256" key="4">
    <source>
        <dbReference type="ARBA" id="ARBA00022490"/>
    </source>
</evidence>
<evidence type="ECO:0000259" key="17">
    <source>
        <dbReference type="Pfam" id="PF20974"/>
    </source>
</evidence>
<dbReference type="GO" id="GO:0004818">
    <property type="term" value="F:glutamate-tRNA ligase activity"/>
    <property type="evidence" value="ECO:0007669"/>
    <property type="project" value="UniProtKB-EC"/>
</dbReference>
<sequence>MAVGTLTVSFKESPFPYAAVAIASYTKKAEVDYDESASGLTLTLEGTQFTTEEDAVKALAKAGGLGEDSIKTPAYFTLAKSLATTTAIPQIISSLDSLDDFLACRTFLVGHESTAADWIVWGVFKGNLRLVGLLKNNQHQHLMRWYNHLESLEPTQAALAGLAEAKASKARLNQKTASSFALGLQNAKEGEVVTRFPPEPSGYLHIGHTKAAILNKYFAKMYNGKMVVRFDDTNPSKERAEFEDTILEDLHLLDIKADKVTHTSDYFDQIYELAIKIIKIGLAYADDTEQAQMREERGQGIASRRRDATVEENLSRFEEMTKGTEEGIRWCLRAKMSVDNPNKAMRDPVIYRCNLDPHHRTGSKWKVYPTYDFACPVVDVLEGITHALRTIEYRDRNAQYHWFIEALGLRHVYIWDFSRLSFVYTLLSKRKLRWFVEQGLVSGWDDPRFPTVRGIRRRGMTIEALTQFMLSQGPSQAIVSLEWDSIWALNKKIIDPVAPRFWSVLKTKPVLVTIQGGPLEVVVKTLPKHKKNPEVGEKKTVYASSILIDQDDALSFEDNEEITLMDWGNAIVRSKTTDSSGTITALSMELHLEGDFKKTTKKITWLAQPTTAHPLVNATLIDYDYLITKKKLEENDELKDFATPVTEFREEAFADANVRELTRGDIIQFERRGYYAFDGVAERGKQETWEFILIPDGRAAGLASKAGGTANAEAPQRSKGEESKVAPATASKQAKAPAAAADAAPAADGVDRYGITPADTKMYKVDMAVGAEVPDIKDATKMYRVESVYEL</sequence>
<dbReference type="Gene3D" id="2.40.240.10">
    <property type="entry name" value="Ribosomal Protein L25, Chain P"/>
    <property type="match status" value="2"/>
</dbReference>
<dbReference type="FunFam" id="2.40.240.10:FF:000004">
    <property type="entry name" value="Glutamyl-tRNA synthetase, cytoplasmic"/>
    <property type="match status" value="1"/>
</dbReference>
<evidence type="ECO:0000256" key="3">
    <source>
        <dbReference type="ARBA" id="ARBA00012835"/>
    </source>
</evidence>
<dbReference type="EC" id="6.1.1.17" evidence="3"/>
<dbReference type="EMBL" id="WHVB01000011">
    <property type="protein sequence ID" value="KAF8478475.1"/>
    <property type="molecule type" value="Genomic_DNA"/>
</dbReference>
<dbReference type="GO" id="GO:0017102">
    <property type="term" value="C:methionyl glutamyl tRNA synthetase complex"/>
    <property type="evidence" value="ECO:0007669"/>
    <property type="project" value="UniProtKB-ARBA"/>
</dbReference>
<organism evidence="18 19">
    <name type="scientific">Russula ochroleuca</name>
    <dbReference type="NCBI Taxonomy" id="152965"/>
    <lineage>
        <taxon>Eukaryota</taxon>
        <taxon>Fungi</taxon>
        <taxon>Dikarya</taxon>
        <taxon>Basidiomycota</taxon>
        <taxon>Agaricomycotina</taxon>
        <taxon>Agaricomycetes</taxon>
        <taxon>Russulales</taxon>
        <taxon>Russulaceae</taxon>
        <taxon>Russula</taxon>
    </lineage>
</organism>
<keyword evidence="7 13" id="KW-0547">Nucleotide-binding</keyword>
<evidence type="ECO:0000256" key="10">
    <source>
        <dbReference type="ARBA" id="ARBA00023146"/>
    </source>
</evidence>
<evidence type="ECO:0000256" key="13">
    <source>
        <dbReference type="RuleBase" id="RU363037"/>
    </source>
</evidence>
<dbReference type="GO" id="GO:0005829">
    <property type="term" value="C:cytosol"/>
    <property type="evidence" value="ECO:0007669"/>
    <property type="project" value="TreeGrafter"/>
</dbReference>
<evidence type="ECO:0000313" key="19">
    <source>
        <dbReference type="Proteomes" id="UP000759537"/>
    </source>
</evidence>
<dbReference type="PRINTS" id="PR00987">
    <property type="entry name" value="TRNASYNTHGLU"/>
</dbReference>
<evidence type="ECO:0000259" key="16">
    <source>
        <dbReference type="Pfam" id="PF03950"/>
    </source>
</evidence>
<dbReference type="InterPro" id="IPR011035">
    <property type="entry name" value="Ribosomal_bL25/Gln-tRNA_synth"/>
</dbReference>
<dbReference type="HAMAP" id="MF_02076">
    <property type="entry name" value="Glu_tRNA_synth_type2"/>
    <property type="match status" value="1"/>
</dbReference>
<feature type="region of interest" description="Disordered" evidence="14">
    <location>
        <begin position="704"/>
        <end position="737"/>
    </location>
</feature>
<dbReference type="Gene3D" id="1.20.1050.10">
    <property type="match status" value="1"/>
</dbReference>
<feature type="domain" description="Glutamyl/glutaminyl-tRNA synthetase class Ib anti-codon binding" evidence="16">
    <location>
        <begin position="498"/>
        <end position="590"/>
    </location>
</feature>
<dbReference type="InterPro" id="IPR036282">
    <property type="entry name" value="Glutathione-S-Trfase_C_sf"/>
</dbReference>
<dbReference type="InterPro" id="IPR004526">
    <property type="entry name" value="Glu-tRNA-synth_arc/euk"/>
</dbReference>
<evidence type="ECO:0000256" key="14">
    <source>
        <dbReference type="SAM" id="MobiDB-lite"/>
    </source>
</evidence>
<dbReference type="AlphaFoldDB" id="A0A9P5MTQ9"/>
<dbReference type="PANTHER" id="PTHR43097:SF5">
    <property type="entry name" value="GLUTAMATE--TRNA LIGASE"/>
    <property type="match status" value="1"/>
</dbReference>
<evidence type="ECO:0000256" key="1">
    <source>
        <dbReference type="ARBA" id="ARBA00004496"/>
    </source>
</evidence>
<dbReference type="InterPro" id="IPR000924">
    <property type="entry name" value="Glu/Gln-tRNA-synth"/>
</dbReference>
<evidence type="ECO:0000256" key="6">
    <source>
        <dbReference type="ARBA" id="ARBA00022598"/>
    </source>
</evidence>
<keyword evidence="6 13" id="KW-0436">Ligase</keyword>
<dbReference type="InterPro" id="IPR014729">
    <property type="entry name" value="Rossmann-like_a/b/a_fold"/>
</dbReference>
<name>A0A9P5MTQ9_9AGAM</name>
<dbReference type="InterPro" id="IPR020058">
    <property type="entry name" value="Glu/Gln-tRNA-synth_Ib_cat-dom"/>
</dbReference>
<dbReference type="FunFam" id="3.90.800.10:FF:000001">
    <property type="entry name" value="Glutamine--tRNA ligase"/>
    <property type="match status" value="1"/>
</dbReference>
<keyword evidence="19" id="KW-1185">Reference proteome</keyword>
<comment type="caution">
    <text evidence="18">The sequence shown here is derived from an EMBL/GenBank/DDBJ whole genome shotgun (WGS) entry which is preliminary data.</text>
</comment>
<dbReference type="FunFam" id="3.40.50.620:FF:000070">
    <property type="entry name" value="Bifunctional glutamate/proline--tRNA ligase"/>
    <property type="match status" value="1"/>
</dbReference>
<dbReference type="PROSITE" id="PS00178">
    <property type="entry name" value="AA_TRNA_LIGASE_I"/>
    <property type="match status" value="1"/>
</dbReference>
<evidence type="ECO:0000256" key="11">
    <source>
        <dbReference type="ARBA" id="ARBA00030865"/>
    </source>
</evidence>
<dbReference type="Proteomes" id="UP000759537">
    <property type="component" value="Unassembled WGS sequence"/>
</dbReference>
<gene>
    <name evidence="18" type="ORF">DFH94DRAFT_839510</name>
</gene>
<dbReference type="Gene3D" id="3.90.800.10">
    <property type="entry name" value="Glutamyl-tRNA Synthetase, Domain 3"/>
    <property type="match status" value="1"/>
</dbReference>
<evidence type="ECO:0000256" key="8">
    <source>
        <dbReference type="ARBA" id="ARBA00022840"/>
    </source>
</evidence>
<dbReference type="InterPro" id="IPR049437">
    <property type="entry name" value="tRNA-synt_1c_C2"/>
</dbReference>
<evidence type="ECO:0000256" key="9">
    <source>
        <dbReference type="ARBA" id="ARBA00022917"/>
    </source>
</evidence>
<dbReference type="InterPro" id="IPR050132">
    <property type="entry name" value="Gln/Glu-tRNA_Ligase"/>
</dbReference>
<dbReference type="SUPFAM" id="SSF47616">
    <property type="entry name" value="GST C-terminal domain-like"/>
    <property type="match status" value="1"/>
</dbReference>
<keyword evidence="5" id="KW-0597">Phosphoprotein</keyword>
<dbReference type="Pfam" id="PF03950">
    <property type="entry name" value="tRNA-synt_1c_C"/>
    <property type="match status" value="1"/>
</dbReference>
<evidence type="ECO:0000256" key="2">
    <source>
        <dbReference type="ARBA" id="ARBA00008927"/>
    </source>
</evidence>
<reference evidence="18" key="2">
    <citation type="journal article" date="2020" name="Nat. Commun.">
        <title>Large-scale genome sequencing of mycorrhizal fungi provides insights into the early evolution of symbiotic traits.</title>
        <authorList>
            <person name="Miyauchi S."/>
            <person name="Kiss E."/>
            <person name="Kuo A."/>
            <person name="Drula E."/>
            <person name="Kohler A."/>
            <person name="Sanchez-Garcia M."/>
            <person name="Morin E."/>
            <person name="Andreopoulos B."/>
            <person name="Barry K.W."/>
            <person name="Bonito G."/>
            <person name="Buee M."/>
            <person name="Carver A."/>
            <person name="Chen C."/>
            <person name="Cichocki N."/>
            <person name="Clum A."/>
            <person name="Culley D."/>
            <person name="Crous P.W."/>
            <person name="Fauchery L."/>
            <person name="Girlanda M."/>
            <person name="Hayes R.D."/>
            <person name="Keri Z."/>
            <person name="LaButti K."/>
            <person name="Lipzen A."/>
            <person name="Lombard V."/>
            <person name="Magnuson J."/>
            <person name="Maillard F."/>
            <person name="Murat C."/>
            <person name="Nolan M."/>
            <person name="Ohm R.A."/>
            <person name="Pangilinan J."/>
            <person name="Pereira M.F."/>
            <person name="Perotto S."/>
            <person name="Peter M."/>
            <person name="Pfister S."/>
            <person name="Riley R."/>
            <person name="Sitrit Y."/>
            <person name="Stielow J.B."/>
            <person name="Szollosi G."/>
            <person name="Zifcakova L."/>
            <person name="Stursova M."/>
            <person name="Spatafora J.W."/>
            <person name="Tedersoo L."/>
            <person name="Vaario L.M."/>
            <person name="Yamada A."/>
            <person name="Yan M."/>
            <person name="Wang P."/>
            <person name="Xu J."/>
            <person name="Bruns T."/>
            <person name="Baldrian P."/>
            <person name="Vilgalys R."/>
            <person name="Dunand C."/>
            <person name="Henrissat B."/>
            <person name="Grigoriev I.V."/>
            <person name="Hibbett D."/>
            <person name="Nagy L.G."/>
            <person name="Martin F.M."/>
        </authorList>
    </citation>
    <scope>NUCLEOTIDE SEQUENCE</scope>
    <source>
        <strain evidence="18">Prilba</strain>
    </source>
</reference>
<dbReference type="PANTHER" id="PTHR43097">
    <property type="entry name" value="GLUTAMINE-TRNA LIGASE"/>
    <property type="match status" value="1"/>
</dbReference>
<comment type="subcellular location">
    <subcellularLocation>
        <location evidence="1">Cytoplasm</location>
    </subcellularLocation>
</comment>